<accession>A0A0D8XSM6</accession>
<dbReference type="OrthoDB" id="510539at2759"/>
<dbReference type="GO" id="GO:0008270">
    <property type="term" value="F:zinc ion binding"/>
    <property type="evidence" value="ECO:0007669"/>
    <property type="project" value="TreeGrafter"/>
</dbReference>
<dbReference type="GO" id="GO:0005737">
    <property type="term" value="C:cytoplasm"/>
    <property type="evidence" value="ECO:0007669"/>
    <property type="project" value="TreeGrafter"/>
</dbReference>
<dbReference type="PANTHER" id="PTHR11533">
    <property type="entry name" value="PROTEASE M1 ZINC METALLOPROTEASE"/>
    <property type="match status" value="1"/>
</dbReference>
<dbReference type="GO" id="GO:0042277">
    <property type="term" value="F:peptide binding"/>
    <property type="evidence" value="ECO:0007669"/>
    <property type="project" value="TreeGrafter"/>
</dbReference>
<dbReference type="GO" id="GO:0043171">
    <property type="term" value="P:peptide catabolic process"/>
    <property type="evidence" value="ECO:0007669"/>
    <property type="project" value="TreeGrafter"/>
</dbReference>
<dbReference type="Gene3D" id="1.25.50.20">
    <property type="match status" value="1"/>
</dbReference>
<dbReference type="Gene3D" id="2.60.40.1910">
    <property type="match status" value="1"/>
</dbReference>
<dbReference type="AlphaFoldDB" id="A0A0D8XSM6"/>
<gene>
    <name evidence="1" type="ORF">DICVIV_08584</name>
</gene>
<evidence type="ECO:0000313" key="2">
    <source>
        <dbReference type="Proteomes" id="UP000053766"/>
    </source>
</evidence>
<dbReference type="GO" id="GO:0006508">
    <property type="term" value="P:proteolysis"/>
    <property type="evidence" value="ECO:0007669"/>
    <property type="project" value="TreeGrafter"/>
</dbReference>
<dbReference type="Proteomes" id="UP000053766">
    <property type="component" value="Unassembled WGS sequence"/>
</dbReference>
<dbReference type="GO" id="GO:0070006">
    <property type="term" value="F:metalloaminopeptidase activity"/>
    <property type="evidence" value="ECO:0007669"/>
    <property type="project" value="TreeGrafter"/>
</dbReference>
<keyword evidence="2" id="KW-1185">Reference proteome</keyword>
<organism evidence="1 2">
    <name type="scientific">Dictyocaulus viviparus</name>
    <name type="common">Bovine lungworm</name>
    <dbReference type="NCBI Taxonomy" id="29172"/>
    <lineage>
        <taxon>Eukaryota</taxon>
        <taxon>Metazoa</taxon>
        <taxon>Ecdysozoa</taxon>
        <taxon>Nematoda</taxon>
        <taxon>Chromadorea</taxon>
        <taxon>Rhabditida</taxon>
        <taxon>Rhabditina</taxon>
        <taxon>Rhabditomorpha</taxon>
        <taxon>Strongyloidea</taxon>
        <taxon>Metastrongylidae</taxon>
        <taxon>Dictyocaulus</taxon>
    </lineage>
</organism>
<dbReference type="EMBL" id="KN716411">
    <property type="protein sequence ID" value="KJH45371.1"/>
    <property type="molecule type" value="Genomic_DNA"/>
</dbReference>
<dbReference type="InterPro" id="IPR050344">
    <property type="entry name" value="Peptidase_M1_aminopeptidases"/>
</dbReference>
<reference evidence="1 2" key="1">
    <citation type="submission" date="2013-11" db="EMBL/GenBank/DDBJ databases">
        <title>Draft genome of the bovine lungworm Dictyocaulus viviparus.</title>
        <authorList>
            <person name="Mitreva M."/>
        </authorList>
    </citation>
    <scope>NUCLEOTIDE SEQUENCE [LARGE SCALE GENOMIC DNA]</scope>
    <source>
        <strain evidence="1 2">HannoverDv2000</strain>
    </source>
</reference>
<protein>
    <submittedName>
        <fullName evidence="1">Uncharacterized protein</fullName>
    </submittedName>
</protein>
<dbReference type="GO" id="GO:0005615">
    <property type="term" value="C:extracellular space"/>
    <property type="evidence" value="ECO:0007669"/>
    <property type="project" value="TreeGrafter"/>
</dbReference>
<name>A0A0D8XSM6_DICVI</name>
<proteinExistence type="predicted"/>
<dbReference type="STRING" id="29172.A0A0D8XSM6"/>
<dbReference type="GO" id="GO:0016020">
    <property type="term" value="C:membrane"/>
    <property type="evidence" value="ECO:0007669"/>
    <property type="project" value="TreeGrafter"/>
</dbReference>
<reference evidence="2" key="2">
    <citation type="journal article" date="2016" name="Sci. Rep.">
        <title>Dictyocaulus viviparus genome, variome and transcriptome elucidate lungworm biology and support future intervention.</title>
        <authorList>
            <person name="McNulty S.N."/>
            <person name="Strube C."/>
            <person name="Rosa B.A."/>
            <person name="Martin J.C."/>
            <person name="Tyagi R."/>
            <person name="Choi Y.J."/>
            <person name="Wang Q."/>
            <person name="Hallsworth Pepin K."/>
            <person name="Zhang X."/>
            <person name="Ozersky P."/>
            <person name="Wilson R.K."/>
            <person name="Sternberg P.W."/>
            <person name="Gasser R.B."/>
            <person name="Mitreva M."/>
        </authorList>
    </citation>
    <scope>NUCLEOTIDE SEQUENCE [LARGE SCALE GENOMIC DNA]</scope>
    <source>
        <strain evidence="2">HannoverDv2000</strain>
    </source>
</reference>
<evidence type="ECO:0000313" key="1">
    <source>
        <dbReference type="EMBL" id="KJH45371.1"/>
    </source>
</evidence>
<dbReference type="PANTHER" id="PTHR11533:SF21">
    <property type="entry name" value="AMINOPEPTIDASE"/>
    <property type="match status" value="1"/>
</dbReference>
<sequence>MSSMKAVAEFLEKWNGKNIIFPQSVKQDWDLEFRTTSTPSLQEIPINWWKEQLRKPQHVPKSGDVWSIPFSYTFGSLQSSEGRIARQFWLKNRSISFVDVELSANQALLANPNWIYPYRVNYDITNWKMIARQLHQNHHNIPIKSRMQIIMDAETFLSHSDFPQMFVYVLGYLAIESNLGVALIGMDAIYRLCDAFRGVHLPELQLYLAPAIAQFDKLLDDSQIDPELAALWLNDPPR</sequence>